<keyword evidence="3" id="KW-1185">Reference proteome</keyword>
<evidence type="ECO:0000313" key="2">
    <source>
        <dbReference type="EMBL" id="RKO84023.1"/>
    </source>
</evidence>
<name>A0A4P9VZ22_9FUNG</name>
<protein>
    <submittedName>
        <fullName evidence="2">Uncharacterized protein</fullName>
    </submittedName>
</protein>
<sequence>MAAILSRSSSIIWENKHERDLAGCDWAFLTSKSRALHDLNSSIRTTRLVMKVYKRAALAIVSRIASGTRGRWKRLEEYPPPTPLFALPSHGKDIGRLRMGVLNLLMKAEKEHLSSSCPNSITPSLSPEPKRSATHPPSNPETALASLPPCFILGTGGACWAGDASDLASALADLALADLALYELKVYELGPLFEYFFEASRRLNFTVKRVRDLPLEDKKILFERAVSKGFMNPA</sequence>
<accession>A0A4P9VZ22</accession>
<reference evidence="3" key="1">
    <citation type="journal article" date="2018" name="Nat. Microbiol.">
        <title>Leveraging single-cell genomics to expand the fungal tree of life.</title>
        <authorList>
            <person name="Ahrendt S.R."/>
            <person name="Quandt C.A."/>
            <person name="Ciobanu D."/>
            <person name="Clum A."/>
            <person name="Salamov A."/>
            <person name="Andreopoulos B."/>
            <person name="Cheng J.F."/>
            <person name="Woyke T."/>
            <person name="Pelin A."/>
            <person name="Henrissat B."/>
            <person name="Reynolds N.K."/>
            <person name="Benny G.L."/>
            <person name="Smith M.E."/>
            <person name="James T.Y."/>
            <person name="Grigoriev I.V."/>
        </authorList>
    </citation>
    <scope>NUCLEOTIDE SEQUENCE [LARGE SCALE GENOMIC DNA]</scope>
</reference>
<dbReference type="EMBL" id="ML000585">
    <property type="protein sequence ID" value="RKO84023.1"/>
    <property type="molecule type" value="Genomic_DNA"/>
</dbReference>
<dbReference type="Proteomes" id="UP000269721">
    <property type="component" value="Unassembled WGS sequence"/>
</dbReference>
<organism evidence="2 3">
    <name type="scientific">Blyttiomyces helicus</name>
    <dbReference type="NCBI Taxonomy" id="388810"/>
    <lineage>
        <taxon>Eukaryota</taxon>
        <taxon>Fungi</taxon>
        <taxon>Fungi incertae sedis</taxon>
        <taxon>Chytridiomycota</taxon>
        <taxon>Chytridiomycota incertae sedis</taxon>
        <taxon>Chytridiomycetes</taxon>
        <taxon>Chytridiomycetes incertae sedis</taxon>
        <taxon>Blyttiomyces</taxon>
    </lineage>
</organism>
<gene>
    <name evidence="2" type="ORF">BDK51DRAFT_47130</name>
</gene>
<evidence type="ECO:0000256" key="1">
    <source>
        <dbReference type="SAM" id="MobiDB-lite"/>
    </source>
</evidence>
<evidence type="ECO:0000313" key="3">
    <source>
        <dbReference type="Proteomes" id="UP000269721"/>
    </source>
</evidence>
<proteinExistence type="predicted"/>
<feature type="region of interest" description="Disordered" evidence="1">
    <location>
        <begin position="114"/>
        <end position="141"/>
    </location>
</feature>
<dbReference type="AlphaFoldDB" id="A0A4P9VZ22"/>
<feature type="compositionally biased region" description="Polar residues" evidence="1">
    <location>
        <begin position="114"/>
        <end position="125"/>
    </location>
</feature>